<dbReference type="InterPro" id="IPR008927">
    <property type="entry name" value="6-PGluconate_DH-like_C_sf"/>
</dbReference>
<keyword evidence="2" id="KW-0520">NAD</keyword>
<protein>
    <submittedName>
        <fullName evidence="6">NAD(P)-dependent oxidoreductase</fullName>
        <ecNumber evidence="6">1.1.-.-</ecNumber>
    </submittedName>
</protein>
<evidence type="ECO:0000313" key="6">
    <source>
        <dbReference type="EMBL" id="MEA5444992.1"/>
    </source>
</evidence>
<keyword evidence="7" id="KW-1185">Reference proteome</keyword>
<dbReference type="InterPro" id="IPR006115">
    <property type="entry name" value="6PGDH_NADP-bd"/>
</dbReference>
<dbReference type="Gene3D" id="3.40.50.720">
    <property type="entry name" value="NAD(P)-binding Rossmann-like Domain"/>
    <property type="match status" value="1"/>
</dbReference>
<name>A0AAP6JEA5_9GAMM</name>
<dbReference type="RefSeq" id="WP_346050620.1">
    <property type="nucleotide sequence ID" value="NZ_JAYGII010000005.1"/>
</dbReference>
<dbReference type="Pfam" id="PF03446">
    <property type="entry name" value="NAD_binding_2"/>
    <property type="match status" value="1"/>
</dbReference>
<dbReference type="SUPFAM" id="SSF48179">
    <property type="entry name" value="6-phosphogluconate dehydrogenase C-terminal domain-like"/>
    <property type="match status" value="1"/>
</dbReference>
<evidence type="ECO:0000256" key="3">
    <source>
        <dbReference type="PIRSR" id="PIRSR000103-1"/>
    </source>
</evidence>
<dbReference type="GO" id="GO:0051287">
    <property type="term" value="F:NAD binding"/>
    <property type="evidence" value="ECO:0007669"/>
    <property type="project" value="InterPro"/>
</dbReference>
<dbReference type="SUPFAM" id="SSF51735">
    <property type="entry name" value="NAD(P)-binding Rossmann-fold domains"/>
    <property type="match status" value="1"/>
</dbReference>
<dbReference type="EC" id="1.1.-.-" evidence="6"/>
<accession>A0AAP6JEA5</accession>
<dbReference type="Proteomes" id="UP001302316">
    <property type="component" value="Unassembled WGS sequence"/>
</dbReference>
<dbReference type="PIRSF" id="PIRSF000103">
    <property type="entry name" value="HIBADH"/>
    <property type="match status" value="1"/>
</dbReference>
<organism evidence="6 7">
    <name type="scientific">Natronospira elongata</name>
    <dbReference type="NCBI Taxonomy" id="3110268"/>
    <lineage>
        <taxon>Bacteria</taxon>
        <taxon>Pseudomonadati</taxon>
        <taxon>Pseudomonadota</taxon>
        <taxon>Gammaproteobacteria</taxon>
        <taxon>Natronospirales</taxon>
        <taxon>Natronospiraceae</taxon>
        <taxon>Natronospira</taxon>
    </lineage>
</organism>
<keyword evidence="1 6" id="KW-0560">Oxidoreductase</keyword>
<dbReference type="Pfam" id="PF14833">
    <property type="entry name" value="NAD_binding_11"/>
    <property type="match status" value="1"/>
</dbReference>
<feature type="domain" description="6-phosphogluconate dehydrogenase NADP-binding" evidence="4">
    <location>
        <begin position="7"/>
        <end position="162"/>
    </location>
</feature>
<dbReference type="InterPro" id="IPR036291">
    <property type="entry name" value="NAD(P)-bd_dom_sf"/>
</dbReference>
<dbReference type="Gene3D" id="1.10.1040.10">
    <property type="entry name" value="N-(1-d-carboxylethyl)-l-norvaline Dehydrogenase, domain 2"/>
    <property type="match status" value="1"/>
</dbReference>
<dbReference type="InterPro" id="IPR013328">
    <property type="entry name" value="6PGD_dom2"/>
</dbReference>
<dbReference type="GO" id="GO:0050661">
    <property type="term" value="F:NADP binding"/>
    <property type="evidence" value="ECO:0007669"/>
    <property type="project" value="InterPro"/>
</dbReference>
<evidence type="ECO:0000256" key="2">
    <source>
        <dbReference type="ARBA" id="ARBA00023027"/>
    </source>
</evidence>
<evidence type="ECO:0000256" key="1">
    <source>
        <dbReference type="ARBA" id="ARBA00023002"/>
    </source>
</evidence>
<feature type="domain" description="3-hydroxyisobutyrate dehydrogenase-like NAD-binding" evidence="5">
    <location>
        <begin position="165"/>
        <end position="284"/>
    </location>
</feature>
<proteinExistence type="predicted"/>
<evidence type="ECO:0000313" key="7">
    <source>
        <dbReference type="Proteomes" id="UP001302316"/>
    </source>
</evidence>
<dbReference type="GO" id="GO:0016491">
    <property type="term" value="F:oxidoreductase activity"/>
    <property type="evidence" value="ECO:0007669"/>
    <property type="project" value="UniProtKB-KW"/>
</dbReference>
<comment type="caution">
    <text evidence="6">The sequence shown here is derived from an EMBL/GenBank/DDBJ whole genome shotgun (WGS) entry which is preliminary data.</text>
</comment>
<dbReference type="PANTHER" id="PTHR43060:SF15">
    <property type="entry name" value="3-HYDROXYISOBUTYRATE DEHYDROGENASE-LIKE 1, MITOCHONDRIAL-RELATED"/>
    <property type="match status" value="1"/>
</dbReference>
<dbReference type="PANTHER" id="PTHR43060">
    <property type="entry name" value="3-HYDROXYISOBUTYRATE DEHYDROGENASE-LIKE 1, MITOCHONDRIAL-RELATED"/>
    <property type="match status" value="1"/>
</dbReference>
<dbReference type="EMBL" id="JAYGII010000005">
    <property type="protein sequence ID" value="MEA5444992.1"/>
    <property type="molecule type" value="Genomic_DNA"/>
</dbReference>
<reference evidence="6 7" key="1">
    <citation type="submission" date="2023-12" db="EMBL/GenBank/DDBJ databases">
        <title>Whole-genome sequencing of halo(alkali)philic microorganisms from hypersaline lakes.</title>
        <authorList>
            <person name="Sorokin D.Y."/>
            <person name="Merkel A.Y."/>
            <person name="Messina E."/>
            <person name="Yakimov M."/>
        </authorList>
    </citation>
    <scope>NUCLEOTIDE SEQUENCE [LARGE SCALE GENOMIC DNA]</scope>
    <source>
        <strain evidence="6 7">AB-CW1</strain>
    </source>
</reference>
<dbReference type="InterPro" id="IPR015815">
    <property type="entry name" value="HIBADH-related"/>
</dbReference>
<gene>
    <name evidence="6" type="ORF">VCB98_04065</name>
</gene>
<dbReference type="InterPro" id="IPR029154">
    <property type="entry name" value="HIBADH-like_NADP-bd"/>
</dbReference>
<evidence type="ECO:0000259" key="4">
    <source>
        <dbReference type="Pfam" id="PF03446"/>
    </source>
</evidence>
<evidence type="ECO:0000259" key="5">
    <source>
        <dbReference type="Pfam" id="PF14833"/>
    </source>
</evidence>
<dbReference type="AlphaFoldDB" id="A0AAP6JEA5"/>
<feature type="active site" evidence="3">
    <location>
        <position position="171"/>
    </location>
</feature>
<sequence length="304" mass="32120">MSQNLAAFAGLGSMGRPMAANIQAKGLLAAVWNRSPGPAEAFSQAHGLPRADDPAHLARQANILVLCVSADEDVLAVVDAMLPVLGRDHVVVDCSTVRPETARRIAQMLSEVGAGFLDAPVSGGTEGAEQGSLSMMIGGRCEDLARARPILEAMAGRLVHMGPAGSGQATKAVNQVAVAGVNQAVADAMALAKSQGLDLDQVIQALSGGAADSWFLQKRAPNMRDGVYPLGFRLSLHDKDLAICQSLTEAMGVRLPIIEMTRLHYRRLIEAGHGDEDVSSLFRLKLEQLEEGEQRGGDDAEQQQ</sequence>